<protein>
    <submittedName>
        <fullName evidence="2">Uncharacterized protein</fullName>
    </submittedName>
</protein>
<name>A0A195BEG1_9HYME</name>
<feature type="region of interest" description="Disordered" evidence="1">
    <location>
        <begin position="48"/>
        <end position="132"/>
    </location>
</feature>
<dbReference type="Proteomes" id="UP000078540">
    <property type="component" value="Unassembled WGS sequence"/>
</dbReference>
<feature type="region of interest" description="Disordered" evidence="1">
    <location>
        <begin position="171"/>
        <end position="225"/>
    </location>
</feature>
<evidence type="ECO:0000313" key="2">
    <source>
        <dbReference type="EMBL" id="KYM82599.1"/>
    </source>
</evidence>
<feature type="region of interest" description="Disordered" evidence="1">
    <location>
        <begin position="1"/>
        <end position="36"/>
    </location>
</feature>
<reference evidence="2 3" key="1">
    <citation type="submission" date="2015-09" db="EMBL/GenBank/DDBJ databases">
        <title>Atta colombica WGS genome.</title>
        <authorList>
            <person name="Nygaard S."/>
            <person name="Hu H."/>
            <person name="Boomsma J."/>
            <person name="Zhang G."/>
        </authorList>
    </citation>
    <scope>NUCLEOTIDE SEQUENCE [LARGE SCALE GENOMIC DNA]</scope>
    <source>
        <strain evidence="2">Treedump-2</strain>
        <tissue evidence="2">Whole body</tissue>
    </source>
</reference>
<organism evidence="2 3">
    <name type="scientific">Atta colombica</name>
    <dbReference type="NCBI Taxonomy" id="520822"/>
    <lineage>
        <taxon>Eukaryota</taxon>
        <taxon>Metazoa</taxon>
        <taxon>Ecdysozoa</taxon>
        <taxon>Arthropoda</taxon>
        <taxon>Hexapoda</taxon>
        <taxon>Insecta</taxon>
        <taxon>Pterygota</taxon>
        <taxon>Neoptera</taxon>
        <taxon>Endopterygota</taxon>
        <taxon>Hymenoptera</taxon>
        <taxon>Apocrita</taxon>
        <taxon>Aculeata</taxon>
        <taxon>Formicoidea</taxon>
        <taxon>Formicidae</taxon>
        <taxon>Myrmicinae</taxon>
        <taxon>Atta</taxon>
    </lineage>
</organism>
<accession>A0A195BEG1</accession>
<gene>
    <name evidence="2" type="ORF">ALC53_07090</name>
</gene>
<dbReference type="EMBL" id="KQ976511">
    <property type="protein sequence ID" value="KYM82599.1"/>
    <property type="molecule type" value="Genomic_DNA"/>
</dbReference>
<dbReference type="AlphaFoldDB" id="A0A195BEG1"/>
<evidence type="ECO:0000313" key="3">
    <source>
        <dbReference type="Proteomes" id="UP000078540"/>
    </source>
</evidence>
<keyword evidence="3" id="KW-1185">Reference proteome</keyword>
<feature type="compositionally biased region" description="Basic and acidic residues" evidence="1">
    <location>
        <begin position="80"/>
        <end position="104"/>
    </location>
</feature>
<feature type="compositionally biased region" description="Polar residues" evidence="1">
    <location>
        <begin position="195"/>
        <end position="206"/>
    </location>
</feature>
<feature type="compositionally biased region" description="Pro residues" evidence="1">
    <location>
        <begin position="108"/>
        <end position="121"/>
    </location>
</feature>
<evidence type="ECO:0000256" key="1">
    <source>
        <dbReference type="SAM" id="MobiDB-lite"/>
    </source>
</evidence>
<feature type="compositionally biased region" description="Basic and acidic residues" evidence="1">
    <location>
        <begin position="171"/>
        <end position="188"/>
    </location>
</feature>
<proteinExistence type="predicted"/>
<sequence length="225" mass="24798">MRRGMEQSGAERRLAQSAVNPVTCRRGEESGAGVAEEREDLLAVEYNADLSVSIHRDREPSSSRVPLRRGYTYPPSAARRGTERSDTEGVRSFKKSEKGVHDEWTDGTPPPSPPSSLPSSPPTGECSLMRREWDDGNSLQCSTARELLFPTGRTFLEESAAFAYSRGEKTRKDMVNEGEHRTSERAERATAVVQPDSTPVSRSTDANCPAPQRSLRTLAATDDTR</sequence>